<organism evidence="2 3">
    <name type="scientific">Congregibacter variabilis</name>
    <dbReference type="NCBI Taxonomy" id="3081200"/>
    <lineage>
        <taxon>Bacteria</taxon>
        <taxon>Pseudomonadati</taxon>
        <taxon>Pseudomonadota</taxon>
        <taxon>Gammaproteobacteria</taxon>
        <taxon>Cellvibrionales</taxon>
        <taxon>Halieaceae</taxon>
        <taxon>Congregibacter</taxon>
    </lineage>
</organism>
<dbReference type="Proteomes" id="UP001626537">
    <property type="component" value="Chromosome"/>
</dbReference>
<protein>
    <recommendedName>
        <fullName evidence="4">SoxXA-binding protein SoxK</fullName>
    </recommendedName>
</protein>
<feature type="chain" id="PRO_5047431469" description="SoxXA-binding protein SoxK" evidence="1">
    <location>
        <begin position="24"/>
        <end position="100"/>
    </location>
</feature>
<name>A0ABZ0I1N6_9GAMM</name>
<keyword evidence="3" id="KW-1185">Reference proteome</keyword>
<dbReference type="EMBL" id="CP136864">
    <property type="protein sequence ID" value="WOJ92693.1"/>
    <property type="molecule type" value="Genomic_DNA"/>
</dbReference>
<evidence type="ECO:0008006" key="4">
    <source>
        <dbReference type="Google" id="ProtNLM"/>
    </source>
</evidence>
<reference evidence="2 3" key="1">
    <citation type="submission" date="2023-10" db="EMBL/GenBank/DDBJ databases">
        <title>Two novel species belonging to the OM43/NOR5 clade.</title>
        <authorList>
            <person name="Park M."/>
        </authorList>
    </citation>
    <scope>NUCLEOTIDE SEQUENCE [LARGE SCALE GENOMIC DNA]</scope>
    <source>
        <strain evidence="2 3">IMCC43200</strain>
    </source>
</reference>
<evidence type="ECO:0000313" key="2">
    <source>
        <dbReference type="EMBL" id="WOJ92693.1"/>
    </source>
</evidence>
<accession>A0ABZ0I1N6</accession>
<evidence type="ECO:0000313" key="3">
    <source>
        <dbReference type="Proteomes" id="UP001626537"/>
    </source>
</evidence>
<gene>
    <name evidence="2" type="ORF">R0135_12980</name>
</gene>
<keyword evidence="1" id="KW-0732">Signal</keyword>
<feature type="signal peptide" evidence="1">
    <location>
        <begin position="1"/>
        <end position="23"/>
    </location>
</feature>
<evidence type="ECO:0000256" key="1">
    <source>
        <dbReference type="SAM" id="SignalP"/>
    </source>
</evidence>
<proteinExistence type="predicted"/>
<sequence length="100" mass="10808">MMKTVIKKSLLLSLSLSAAAAFAGPAETLERASAIYEQALAQEHGWSVTQPLIDEAREAMAAGDEDRAQALADRALLTAEQSLKQARDEKNAWQARVVGR</sequence>
<dbReference type="RefSeq" id="WP_407347292.1">
    <property type="nucleotide sequence ID" value="NZ_CP136864.1"/>
</dbReference>